<feature type="transmembrane region" description="Helical" evidence="5">
    <location>
        <begin position="225"/>
        <end position="248"/>
    </location>
</feature>
<evidence type="ECO:0000256" key="2">
    <source>
        <dbReference type="ARBA" id="ARBA00022692"/>
    </source>
</evidence>
<dbReference type="InterPro" id="IPR006202">
    <property type="entry name" value="Neur_chan_lig-bd"/>
</dbReference>
<keyword evidence="2 5" id="KW-0812">Transmembrane</keyword>
<dbReference type="GO" id="GO:0004888">
    <property type="term" value="F:transmembrane signaling receptor activity"/>
    <property type="evidence" value="ECO:0007669"/>
    <property type="project" value="InterPro"/>
</dbReference>
<keyword evidence="5" id="KW-0406">Ion transport</keyword>
<evidence type="ECO:0000256" key="4">
    <source>
        <dbReference type="ARBA" id="ARBA00023136"/>
    </source>
</evidence>
<protein>
    <submittedName>
        <fullName evidence="8">CHRNA10 protein</fullName>
    </submittedName>
</protein>
<keyword evidence="3 5" id="KW-1133">Transmembrane helix</keyword>
<organism evidence="8 9">
    <name type="scientific">Branchiostoma lanceolatum</name>
    <name type="common">Common lancelet</name>
    <name type="synonym">Amphioxus lanceolatum</name>
    <dbReference type="NCBI Taxonomy" id="7740"/>
    <lineage>
        <taxon>Eukaryota</taxon>
        <taxon>Metazoa</taxon>
        <taxon>Chordata</taxon>
        <taxon>Cephalochordata</taxon>
        <taxon>Leptocardii</taxon>
        <taxon>Amphioxiformes</taxon>
        <taxon>Branchiostomatidae</taxon>
        <taxon>Branchiostoma</taxon>
    </lineage>
</organism>
<evidence type="ECO:0000256" key="3">
    <source>
        <dbReference type="ARBA" id="ARBA00022989"/>
    </source>
</evidence>
<dbReference type="Proteomes" id="UP000838412">
    <property type="component" value="Chromosome 19"/>
</dbReference>
<dbReference type="Gene3D" id="1.20.58.390">
    <property type="entry name" value="Neurotransmitter-gated ion-channel transmembrane domain"/>
    <property type="match status" value="2"/>
</dbReference>
<dbReference type="InterPro" id="IPR036734">
    <property type="entry name" value="Neur_chan_lig-bd_sf"/>
</dbReference>
<dbReference type="Gene3D" id="2.70.170.10">
    <property type="entry name" value="Neurotransmitter-gated ion-channel ligand-binding domain"/>
    <property type="match status" value="1"/>
</dbReference>
<dbReference type="Pfam" id="PF02931">
    <property type="entry name" value="Neur_chan_LBD"/>
    <property type="match status" value="1"/>
</dbReference>
<dbReference type="InterPro" id="IPR006201">
    <property type="entry name" value="Neur_channel"/>
</dbReference>
<evidence type="ECO:0000259" key="7">
    <source>
        <dbReference type="Pfam" id="PF02932"/>
    </source>
</evidence>
<dbReference type="EMBL" id="OV696704">
    <property type="protein sequence ID" value="CAH1252053.1"/>
    <property type="molecule type" value="Genomic_DNA"/>
</dbReference>
<reference evidence="8" key="1">
    <citation type="submission" date="2022-01" db="EMBL/GenBank/DDBJ databases">
        <authorList>
            <person name="Braso-Vives M."/>
        </authorList>
    </citation>
    <scope>NUCLEOTIDE SEQUENCE</scope>
</reference>
<dbReference type="InterPro" id="IPR006029">
    <property type="entry name" value="Neurotrans-gated_channel_TM"/>
</dbReference>
<keyword evidence="4 5" id="KW-0472">Membrane</keyword>
<dbReference type="PANTHER" id="PTHR18945">
    <property type="entry name" value="NEUROTRANSMITTER GATED ION CHANNEL"/>
    <property type="match status" value="1"/>
</dbReference>
<comment type="caution">
    <text evidence="5">Lacks conserved residue(s) required for the propagation of feature annotation.</text>
</comment>
<dbReference type="GO" id="GO:0016020">
    <property type="term" value="C:membrane"/>
    <property type="evidence" value="ECO:0007669"/>
    <property type="project" value="UniProtKB-SubCell"/>
</dbReference>
<comment type="subcellular location">
    <subcellularLocation>
        <location evidence="1">Membrane</location>
        <topology evidence="1">Multi-pass membrane protein</topology>
    </subcellularLocation>
</comment>
<accession>A0A8J9ZCJ6</accession>
<evidence type="ECO:0000313" key="8">
    <source>
        <dbReference type="EMBL" id="CAH1252053.1"/>
    </source>
</evidence>
<gene>
    <name evidence="8" type="primary">CHRNA10</name>
    <name evidence="8" type="ORF">BLAG_LOCUS12242</name>
</gene>
<feature type="transmembrane region" description="Helical" evidence="5">
    <location>
        <begin position="166"/>
        <end position="188"/>
    </location>
</feature>
<dbReference type="InterPro" id="IPR038050">
    <property type="entry name" value="Neuro_actylchol_rec"/>
</dbReference>
<name>A0A8J9ZCJ6_BRALA</name>
<keyword evidence="5" id="KW-0407">Ion channel</keyword>
<evidence type="ECO:0000313" key="9">
    <source>
        <dbReference type="Proteomes" id="UP000838412"/>
    </source>
</evidence>
<dbReference type="InterPro" id="IPR036719">
    <property type="entry name" value="Neuro-gated_channel_TM_sf"/>
</dbReference>
<dbReference type="CDD" id="cd18997">
    <property type="entry name" value="LGIC_ECD_nAChR"/>
    <property type="match status" value="1"/>
</dbReference>
<evidence type="ECO:0000256" key="1">
    <source>
        <dbReference type="ARBA" id="ARBA00004141"/>
    </source>
</evidence>
<dbReference type="OrthoDB" id="5975154at2759"/>
<dbReference type="Pfam" id="PF02932">
    <property type="entry name" value="Neur_chan_memb"/>
    <property type="match status" value="1"/>
</dbReference>
<keyword evidence="5" id="KW-0813">Transport</keyword>
<dbReference type="SUPFAM" id="SSF90112">
    <property type="entry name" value="Neurotransmitter-gated ion-channel transmembrane pore"/>
    <property type="match status" value="1"/>
</dbReference>
<dbReference type="FunFam" id="2.70.170.10:FF:000030">
    <property type="entry name" value="AcetylCholine Receptor"/>
    <property type="match status" value="1"/>
</dbReference>
<sequence length="365" mass="41864">MTTNLWLRQRWRDEFLTWNSSEHGNIQTVIIKSDLIWRPDIVLYNRIHEEGWSDTPDTNVRVSSTGDVIWGYPATILSSCVMDISNFPYDVQRCPMKFGSWTYNGNDLNLINFTNKGDTDNFIRNEEWTVQSFEVERNEVVYSCCPGVPFPDVTYTVVIRRRSLYYNYYVMAPNVLLAVLALLGFFLPPDSGEKLSLSITLLLALMVFMQLVTDTLPPLSTSIPAISVFFGAIIVLVGLSSALTIFILTLHFRGPYVRPVPKWLRTIFFLGPPKARTTVINNNKHLHQSGEPEVTQSPRREVNEPSALGRIEKVMNHFRDEEEIITYKRRLEKDWKVLAMRIDRCLFIVFTLVFIIATGAILGTA</sequence>
<comment type="similarity">
    <text evidence="5">Belongs to the ligand-gated ion channel (TC 1.A.9) family.</text>
</comment>
<feature type="domain" description="Neurotransmitter-gated ion-channel ligand-binding" evidence="6">
    <location>
        <begin position="1"/>
        <end position="162"/>
    </location>
</feature>
<feature type="domain" description="Neurotransmitter-gated ion-channel transmembrane" evidence="7">
    <location>
        <begin position="171"/>
        <end position="269"/>
    </location>
</feature>
<dbReference type="FunFam" id="1.20.58.390:FF:000043">
    <property type="entry name" value="AcetylCholine Receptor"/>
    <property type="match status" value="1"/>
</dbReference>
<proteinExistence type="inferred from homology"/>
<dbReference type="GO" id="GO:0005230">
    <property type="term" value="F:extracellular ligand-gated monoatomic ion channel activity"/>
    <property type="evidence" value="ECO:0007669"/>
    <property type="project" value="InterPro"/>
</dbReference>
<dbReference type="SUPFAM" id="SSF63712">
    <property type="entry name" value="Nicotinic receptor ligand binding domain-like"/>
    <property type="match status" value="1"/>
</dbReference>
<evidence type="ECO:0000256" key="5">
    <source>
        <dbReference type="RuleBase" id="RU000687"/>
    </source>
</evidence>
<dbReference type="PRINTS" id="PR00252">
    <property type="entry name" value="NRIONCHANNEL"/>
</dbReference>
<feature type="transmembrane region" description="Helical" evidence="5">
    <location>
        <begin position="345"/>
        <end position="363"/>
    </location>
</feature>
<dbReference type="AlphaFoldDB" id="A0A8J9ZCJ6"/>
<evidence type="ECO:0000259" key="6">
    <source>
        <dbReference type="Pfam" id="PF02931"/>
    </source>
</evidence>
<dbReference type="PROSITE" id="PS00236">
    <property type="entry name" value="NEUROTR_ION_CHANNEL"/>
    <property type="match status" value="1"/>
</dbReference>
<dbReference type="InterPro" id="IPR018000">
    <property type="entry name" value="Neurotransmitter_ion_chnl_CS"/>
</dbReference>
<keyword evidence="9" id="KW-1185">Reference proteome</keyword>
<dbReference type="CDD" id="cd19051">
    <property type="entry name" value="LGIC_TM_cation"/>
    <property type="match status" value="1"/>
</dbReference>